<dbReference type="Gene3D" id="3.40.50.360">
    <property type="match status" value="1"/>
</dbReference>
<sequence>MSKSLIVYGSTTGNTETAAEYALEGLKSKGIDVELKNVTEVEISELSNGYDLVLFGCSTWGEDEIELQDDFIPLYESLEEADLKGKKVSVFGCGDSDYTYFCGAVDAIEEKLEKMGAIVVNDTLKIDGDPDRTEITQWAAELAEKI</sequence>
<organism evidence="9 10">
    <name type="scientific">Maridesulfovibrio hydrothermalis AM13 = DSM 14728</name>
    <dbReference type="NCBI Taxonomy" id="1121451"/>
    <lineage>
        <taxon>Bacteria</taxon>
        <taxon>Pseudomonadati</taxon>
        <taxon>Thermodesulfobacteriota</taxon>
        <taxon>Desulfovibrionia</taxon>
        <taxon>Desulfovibrionales</taxon>
        <taxon>Desulfovibrionaceae</taxon>
        <taxon>Maridesulfovibrio</taxon>
    </lineage>
</organism>
<proteinExistence type="inferred from homology"/>
<dbReference type="HOGENOM" id="CLU_051402_4_2_7"/>
<dbReference type="OrthoDB" id="9790745at2"/>
<evidence type="ECO:0000313" key="9">
    <source>
        <dbReference type="EMBL" id="CCO22389.1"/>
    </source>
</evidence>
<evidence type="ECO:0000256" key="7">
    <source>
        <dbReference type="RuleBase" id="RU367037"/>
    </source>
</evidence>
<dbReference type="PROSITE" id="PS50902">
    <property type="entry name" value="FLAVODOXIN_LIKE"/>
    <property type="match status" value="1"/>
</dbReference>
<evidence type="ECO:0000256" key="5">
    <source>
        <dbReference type="ARBA" id="ARBA00022643"/>
    </source>
</evidence>
<dbReference type="EMBL" id="FO203522">
    <property type="protein sequence ID" value="CCO22389.1"/>
    <property type="molecule type" value="Genomic_DNA"/>
</dbReference>
<dbReference type="InterPro" id="IPR050619">
    <property type="entry name" value="Flavodoxin"/>
</dbReference>
<reference evidence="9 10" key="1">
    <citation type="submission" date="2012-10" db="EMBL/GenBank/DDBJ databases">
        <authorList>
            <person name="Genoscope - CEA"/>
        </authorList>
    </citation>
    <scope>NUCLEOTIDE SEQUENCE [LARGE SCALE GENOMIC DNA]</scope>
    <source>
        <strain evidence="10">AM13 / DSM 14728</strain>
    </source>
</reference>
<protein>
    <recommendedName>
        <fullName evidence="7">Flavodoxin</fullName>
    </recommendedName>
</protein>
<evidence type="ECO:0000256" key="6">
    <source>
        <dbReference type="ARBA" id="ARBA00022982"/>
    </source>
</evidence>
<dbReference type="Pfam" id="PF00258">
    <property type="entry name" value="Flavodoxin_1"/>
    <property type="match status" value="1"/>
</dbReference>
<keyword evidence="10" id="KW-1185">Reference proteome</keyword>
<keyword evidence="4 7" id="KW-0285">Flavoprotein</keyword>
<dbReference type="PANTHER" id="PTHR42809:SF1">
    <property type="entry name" value="FLAVODOXIN 1"/>
    <property type="match status" value="1"/>
</dbReference>
<dbReference type="InterPro" id="IPR010087">
    <property type="entry name" value="Flav_short"/>
</dbReference>
<evidence type="ECO:0000256" key="4">
    <source>
        <dbReference type="ARBA" id="ARBA00022630"/>
    </source>
</evidence>
<dbReference type="AlphaFoldDB" id="L0R6Q0"/>
<dbReference type="InterPro" id="IPR008254">
    <property type="entry name" value="Flavodoxin/NO_synth"/>
</dbReference>
<dbReference type="InterPro" id="IPR029039">
    <property type="entry name" value="Flavoprotein-like_sf"/>
</dbReference>
<dbReference type="PANTHER" id="PTHR42809">
    <property type="entry name" value="FLAVODOXIN 2"/>
    <property type="match status" value="1"/>
</dbReference>
<dbReference type="NCBIfam" id="TIGR01753">
    <property type="entry name" value="flav_short"/>
    <property type="match status" value="1"/>
</dbReference>
<evidence type="ECO:0000256" key="3">
    <source>
        <dbReference type="ARBA" id="ARBA00022448"/>
    </source>
</evidence>
<dbReference type="PRINTS" id="PR00369">
    <property type="entry name" value="FLAVODOXIN"/>
</dbReference>
<name>L0R6Q0_9BACT</name>
<keyword evidence="3 7" id="KW-0813">Transport</keyword>
<keyword evidence="6 7" id="KW-0249">Electron transport</keyword>
<dbReference type="InterPro" id="IPR001094">
    <property type="entry name" value="Flavdoxin-like"/>
</dbReference>
<dbReference type="RefSeq" id="WP_015334999.1">
    <property type="nucleotide sequence ID" value="NC_020055.1"/>
</dbReference>
<dbReference type="Proteomes" id="UP000010808">
    <property type="component" value="Chromosome"/>
</dbReference>
<comment type="function">
    <text evidence="7">Low-potential electron donor to a number of redox enzymes.</text>
</comment>
<dbReference type="PATRIC" id="fig|1121451.3.peg.373"/>
<dbReference type="KEGG" id="dhy:DESAM_20098"/>
<evidence type="ECO:0000256" key="2">
    <source>
        <dbReference type="ARBA" id="ARBA00005267"/>
    </source>
</evidence>
<dbReference type="STRING" id="1121451.DESAM_20098"/>
<dbReference type="SUPFAM" id="SSF52218">
    <property type="entry name" value="Flavoproteins"/>
    <property type="match status" value="1"/>
</dbReference>
<evidence type="ECO:0000256" key="1">
    <source>
        <dbReference type="ARBA" id="ARBA00001917"/>
    </source>
</evidence>
<comment type="similarity">
    <text evidence="2 7">Belongs to the flavodoxin family.</text>
</comment>
<gene>
    <name evidence="9" type="ORF">DESAM_20098</name>
</gene>
<dbReference type="GO" id="GO:0010181">
    <property type="term" value="F:FMN binding"/>
    <property type="evidence" value="ECO:0007669"/>
    <property type="project" value="UniProtKB-UniRule"/>
</dbReference>
<feature type="domain" description="Flavodoxin-like" evidence="8">
    <location>
        <begin position="4"/>
        <end position="143"/>
    </location>
</feature>
<dbReference type="eggNOG" id="COG0716">
    <property type="taxonomic scope" value="Bacteria"/>
</dbReference>
<evidence type="ECO:0000313" key="10">
    <source>
        <dbReference type="Proteomes" id="UP000010808"/>
    </source>
</evidence>
<comment type="cofactor">
    <cofactor evidence="1 7">
        <name>FMN</name>
        <dbReference type="ChEBI" id="CHEBI:58210"/>
    </cofactor>
</comment>
<dbReference type="GO" id="GO:0009055">
    <property type="term" value="F:electron transfer activity"/>
    <property type="evidence" value="ECO:0007669"/>
    <property type="project" value="UniProtKB-UniRule"/>
</dbReference>
<accession>L0R6Q0</accession>
<evidence type="ECO:0000259" key="8">
    <source>
        <dbReference type="PROSITE" id="PS50902"/>
    </source>
</evidence>
<keyword evidence="5 7" id="KW-0288">FMN</keyword>